<protein>
    <submittedName>
        <fullName evidence="2">Uncharacterized protein</fullName>
    </submittedName>
</protein>
<sequence length="86" mass="9965">MRSKGRREGQCRALWRRREGRRLLEGVRGSRHLFEGSSWSCQEAEVSPGDPQYPRTSALKPESHGLRRPPPSMSDHWRDAPRDQAQ</sequence>
<evidence type="ECO:0000313" key="2">
    <source>
        <dbReference type="EMBL" id="AWO98654.1"/>
    </source>
</evidence>
<organism evidence="2 3">
    <name type="scientific">Scophthalmus maximus</name>
    <name type="common">Turbot</name>
    <name type="synonym">Psetta maxima</name>
    <dbReference type="NCBI Taxonomy" id="52904"/>
    <lineage>
        <taxon>Eukaryota</taxon>
        <taxon>Metazoa</taxon>
        <taxon>Chordata</taxon>
        <taxon>Craniata</taxon>
        <taxon>Vertebrata</taxon>
        <taxon>Euteleostomi</taxon>
        <taxon>Actinopterygii</taxon>
        <taxon>Neopterygii</taxon>
        <taxon>Teleostei</taxon>
        <taxon>Neoteleostei</taxon>
        <taxon>Acanthomorphata</taxon>
        <taxon>Carangaria</taxon>
        <taxon>Pleuronectiformes</taxon>
        <taxon>Pleuronectoidei</taxon>
        <taxon>Scophthalmidae</taxon>
        <taxon>Scophthalmus</taxon>
    </lineage>
</organism>
<dbReference type="Proteomes" id="UP000246464">
    <property type="component" value="Chromosome 3"/>
</dbReference>
<accession>A0A2U9B3W4</accession>
<feature type="compositionally biased region" description="Basic and acidic residues" evidence="1">
    <location>
        <begin position="75"/>
        <end position="86"/>
    </location>
</feature>
<name>A0A2U9B3W4_SCOMX</name>
<feature type="region of interest" description="Disordered" evidence="1">
    <location>
        <begin position="37"/>
        <end position="86"/>
    </location>
</feature>
<proteinExistence type="predicted"/>
<evidence type="ECO:0000313" key="3">
    <source>
        <dbReference type="Proteomes" id="UP000246464"/>
    </source>
</evidence>
<keyword evidence="3" id="KW-1185">Reference proteome</keyword>
<dbReference type="EMBL" id="CP026245">
    <property type="protein sequence ID" value="AWO98654.1"/>
    <property type="molecule type" value="Genomic_DNA"/>
</dbReference>
<reference evidence="2 3" key="1">
    <citation type="submission" date="2017-12" db="EMBL/GenBank/DDBJ databases">
        <title>Integrating genomic resources of turbot (Scophthalmus maximus) in depth evaluation of genetic and physical mapping variation across individuals.</title>
        <authorList>
            <person name="Martinez P."/>
        </authorList>
    </citation>
    <scope>NUCLEOTIDE SEQUENCE [LARGE SCALE GENOMIC DNA]</scope>
</reference>
<evidence type="ECO:0000256" key="1">
    <source>
        <dbReference type="SAM" id="MobiDB-lite"/>
    </source>
</evidence>
<dbReference type="AlphaFoldDB" id="A0A2U9B3W4"/>
<gene>
    <name evidence="2" type="ORF">SMAX5B_019846</name>
</gene>